<name>A0A251V2Q5_HELAN</name>
<keyword evidence="2" id="KW-1185">Reference proteome</keyword>
<dbReference type="Proteomes" id="UP000215914">
    <property type="component" value="Chromosome 4"/>
</dbReference>
<protein>
    <submittedName>
        <fullName evidence="1">Uncharacterized protein</fullName>
    </submittedName>
</protein>
<dbReference type="AlphaFoldDB" id="A0A251V2Q5"/>
<evidence type="ECO:0000313" key="2">
    <source>
        <dbReference type="Proteomes" id="UP000215914"/>
    </source>
</evidence>
<proteinExistence type="predicted"/>
<dbReference type="InParanoid" id="A0A251V2Q5"/>
<evidence type="ECO:0000313" key="1">
    <source>
        <dbReference type="EMBL" id="OTG29396.1"/>
    </source>
</evidence>
<accession>A0A251V2Q5</accession>
<dbReference type="EMBL" id="CM007893">
    <property type="protein sequence ID" value="OTG29396.1"/>
    <property type="molecule type" value="Genomic_DNA"/>
</dbReference>
<reference evidence="2" key="1">
    <citation type="journal article" date="2017" name="Nature">
        <title>The sunflower genome provides insights into oil metabolism, flowering and Asterid evolution.</title>
        <authorList>
            <person name="Badouin H."/>
            <person name="Gouzy J."/>
            <person name="Grassa C.J."/>
            <person name="Murat F."/>
            <person name="Staton S.E."/>
            <person name="Cottret L."/>
            <person name="Lelandais-Briere C."/>
            <person name="Owens G.L."/>
            <person name="Carrere S."/>
            <person name="Mayjonade B."/>
            <person name="Legrand L."/>
            <person name="Gill N."/>
            <person name="Kane N.C."/>
            <person name="Bowers J.E."/>
            <person name="Hubner S."/>
            <person name="Bellec A."/>
            <person name="Berard A."/>
            <person name="Berges H."/>
            <person name="Blanchet N."/>
            <person name="Boniface M.C."/>
            <person name="Brunel D."/>
            <person name="Catrice O."/>
            <person name="Chaidir N."/>
            <person name="Claudel C."/>
            <person name="Donnadieu C."/>
            <person name="Faraut T."/>
            <person name="Fievet G."/>
            <person name="Helmstetter N."/>
            <person name="King M."/>
            <person name="Knapp S.J."/>
            <person name="Lai Z."/>
            <person name="Le Paslier M.C."/>
            <person name="Lippi Y."/>
            <person name="Lorenzon L."/>
            <person name="Mandel J.R."/>
            <person name="Marage G."/>
            <person name="Marchand G."/>
            <person name="Marquand E."/>
            <person name="Bret-Mestries E."/>
            <person name="Morien E."/>
            <person name="Nambeesan S."/>
            <person name="Nguyen T."/>
            <person name="Pegot-Espagnet P."/>
            <person name="Pouilly N."/>
            <person name="Raftis F."/>
            <person name="Sallet E."/>
            <person name="Schiex T."/>
            <person name="Thomas J."/>
            <person name="Vandecasteele C."/>
            <person name="Vares D."/>
            <person name="Vear F."/>
            <person name="Vautrin S."/>
            <person name="Crespi M."/>
            <person name="Mangin B."/>
            <person name="Burke J.M."/>
            <person name="Salse J."/>
            <person name="Munos S."/>
            <person name="Vincourt P."/>
            <person name="Rieseberg L.H."/>
            <person name="Langlade N.B."/>
        </authorList>
    </citation>
    <scope>NUCLEOTIDE SEQUENCE [LARGE SCALE GENOMIC DNA]</scope>
    <source>
        <strain evidence="2">cv. SF193</strain>
    </source>
</reference>
<gene>
    <name evidence="1" type="ORF">HannXRQ_Chr04g0121751</name>
</gene>
<organism evidence="1 2">
    <name type="scientific">Helianthus annuus</name>
    <name type="common">Common sunflower</name>
    <dbReference type="NCBI Taxonomy" id="4232"/>
    <lineage>
        <taxon>Eukaryota</taxon>
        <taxon>Viridiplantae</taxon>
        <taxon>Streptophyta</taxon>
        <taxon>Embryophyta</taxon>
        <taxon>Tracheophyta</taxon>
        <taxon>Spermatophyta</taxon>
        <taxon>Magnoliopsida</taxon>
        <taxon>eudicotyledons</taxon>
        <taxon>Gunneridae</taxon>
        <taxon>Pentapetalae</taxon>
        <taxon>asterids</taxon>
        <taxon>campanulids</taxon>
        <taxon>Asterales</taxon>
        <taxon>Asteraceae</taxon>
        <taxon>Asteroideae</taxon>
        <taxon>Heliantheae alliance</taxon>
        <taxon>Heliantheae</taxon>
        <taxon>Helianthus</taxon>
    </lineage>
</organism>
<sequence length="56" mass="6233">MSPSSYASEAAGFQGRKPERLMDKPVVTCVKMGTFRMAIKHVIKNRTRTFEASALT</sequence>